<protein>
    <recommendedName>
        <fullName evidence="2">PiggyBac transposable element-derived protein domain-containing protein</fullName>
    </recommendedName>
</protein>
<feature type="compositionally biased region" description="Acidic residues" evidence="1">
    <location>
        <begin position="23"/>
        <end position="39"/>
    </location>
</feature>
<evidence type="ECO:0000256" key="1">
    <source>
        <dbReference type="SAM" id="MobiDB-lite"/>
    </source>
</evidence>
<evidence type="ECO:0000313" key="4">
    <source>
        <dbReference type="Proteomes" id="UP001460270"/>
    </source>
</evidence>
<gene>
    <name evidence="3" type="ORF">WMY93_022653</name>
</gene>
<reference evidence="4" key="1">
    <citation type="submission" date="2024-04" db="EMBL/GenBank/DDBJ databases">
        <title>Salinicola lusitanus LLJ914,a marine bacterium isolated from the Okinawa Trough.</title>
        <authorList>
            <person name="Li J."/>
        </authorList>
    </citation>
    <scope>NUCLEOTIDE SEQUENCE [LARGE SCALE GENOMIC DNA]</scope>
</reference>
<evidence type="ECO:0000259" key="2">
    <source>
        <dbReference type="Pfam" id="PF13843"/>
    </source>
</evidence>
<feature type="compositionally biased region" description="Polar residues" evidence="1">
    <location>
        <begin position="10"/>
        <end position="20"/>
    </location>
</feature>
<name>A0AAW0NJV1_9GOBI</name>
<keyword evidence="4" id="KW-1185">Reference proteome</keyword>
<dbReference type="InterPro" id="IPR029526">
    <property type="entry name" value="PGBD"/>
</dbReference>
<feature type="region of interest" description="Disordered" evidence="1">
    <location>
        <begin position="1"/>
        <end position="161"/>
    </location>
</feature>
<organism evidence="3 4">
    <name type="scientific">Mugilogobius chulae</name>
    <name type="common">yellowstripe goby</name>
    <dbReference type="NCBI Taxonomy" id="88201"/>
    <lineage>
        <taxon>Eukaryota</taxon>
        <taxon>Metazoa</taxon>
        <taxon>Chordata</taxon>
        <taxon>Craniata</taxon>
        <taxon>Vertebrata</taxon>
        <taxon>Euteleostomi</taxon>
        <taxon>Actinopterygii</taxon>
        <taxon>Neopterygii</taxon>
        <taxon>Teleostei</taxon>
        <taxon>Neoteleostei</taxon>
        <taxon>Acanthomorphata</taxon>
        <taxon>Gobiaria</taxon>
        <taxon>Gobiiformes</taxon>
        <taxon>Gobioidei</taxon>
        <taxon>Gobiidae</taxon>
        <taxon>Gobionellinae</taxon>
        <taxon>Mugilogobius</taxon>
    </lineage>
</organism>
<dbReference type="PANTHER" id="PTHR46599:SF3">
    <property type="entry name" value="PIGGYBAC TRANSPOSABLE ELEMENT-DERIVED PROTEIN 4"/>
    <property type="match status" value="1"/>
</dbReference>
<accession>A0AAW0NJV1</accession>
<feature type="compositionally biased region" description="Polar residues" evidence="1">
    <location>
        <begin position="104"/>
        <end position="124"/>
    </location>
</feature>
<dbReference type="Proteomes" id="UP001460270">
    <property type="component" value="Unassembled WGS sequence"/>
</dbReference>
<sequence length="444" mass="50267">MMDEILRQRSIVTSLSSVINSIGDDEEVEDREDDGEDNGTDSSHWSELGEGEEEDDDSGDDSGENSGGEDENDEDYLPERSTTRQRPRSPSPPAQLVKEEELSHSSVQPTSSTCSQSSVPTCTSERGRTAQRGKATQKRSRRRIPASAPLPEWQRSNWQPKDIPFTASPGLAGAAATMDSDKPVDFVELFLTDEFIDNIVKQTNLYAQQSIEAAQRHSVHSRTQAWKPVTVPEMKKFLGLIFLTGIVKKPELEMYWSTDEVLSTPYYSKVMSRNRFQIILRFLHFNDNNAVQADNTDKLHKIRPVVDYLISKFKELYQPAKNISIDEGMLLWRGRLVFKVYNPLKPVKYGIKSYILCDSQTGYCFNMKPYAGESTPLGDTVVQLLDRLSGHGYKLYMDNYYNSVSLCQRLLHLKTHVCGTLRKNRGEPEDFQTLTKAELKNGQG</sequence>
<comment type="caution">
    <text evidence="3">The sequence shown here is derived from an EMBL/GenBank/DDBJ whole genome shotgun (WGS) entry which is preliminary data.</text>
</comment>
<feature type="compositionally biased region" description="Basic residues" evidence="1">
    <location>
        <begin position="129"/>
        <end position="144"/>
    </location>
</feature>
<feature type="compositionally biased region" description="Acidic residues" evidence="1">
    <location>
        <begin position="49"/>
        <end position="76"/>
    </location>
</feature>
<dbReference type="Pfam" id="PF13843">
    <property type="entry name" value="DDE_Tnp_1_7"/>
    <property type="match status" value="1"/>
</dbReference>
<evidence type="ECO:0000313" key="3">
    <source>
        <dbReference type="EMBL" id="KAK7893501.1"/>
    </source>
</evidence>
<dbReference type="PANTHER" id="PTHR46599">
    <property type="entry name" value="PIGGYBAC TRANSPOSABLE ELEMENT-DERIVED PROTEIN 4"/>
    <property type="match status" value="1"/>
</dbReference>
<dbReference type="EMBL" id="JBBPFD010000016">
    <property type="protein sequence ID" value="KAK7893501.1"/>
    <property type="molecule type" value="Genomic_DNA"/>
</dbReference>
<feature type="domain" description="PiggyBac transposable element-derived protein" evidence="2">
    <location>
        <begin position="183"/>
        <end position="432"/>
    </location>
</feature>
<dbReference type="AlphaFoldDB" id="A0AAW0NJV1"/>
<proteinExistence type="predicted"/>